<keyword evidence="3" id="KW-1185">Reference proteome</keyword>
<dbReference type="EMBL" id="QJKJ01002902">
    <property type="protein sequence ID" value="RDY00812.1"/>
    <property type="molecule type" value="Genomic_DNA"/>
</dbReference>
<dbReference type="Proteomes" id="UP000257109">
    <property type="component" value="Unassembled WGS sequence"/>
</dbReference>
<dbReference type="AlphaFoldDB" id="A0A371HDH2"/>
<dbReference type="SUPFAM" id="SSF53098">
    <property type="entry name" value="Ribonuclease H-like"/>
    <property type="match status" value="1"/>
</dbReference>
<evidence type="ECO:0000256" key="1">
    <source>
        <dbReference type="SAM" id="MobiDB-lite"/>
    </source>
</evidence>
<evidence type="ECO:0000313" key="2">
    <source>
        <dbReference type="EMBL" id="RDY00812.1"/>
    </source>
</evidence>
<evidence type="ECO:0000313" key="3">
    <source>
        <dbReference type="Proteomes" id="UP000257109"/>
    </source>
</evidence>
<protein>
    <recommendedName>
        <fullName evidence="4">Integrase catalytic domain-containing protein</fullName>
    </recommendedName>
</protein>
<organism evidence="2 3">
    <name type="scientific">Mucuna pruriens</name>
    <name type="common">Velvet bean</name>
    <name type="synonym">Dolichos pruriens</name>
    <dbReference type="NCBI Taxonomy" id="157652"/>
    <lineage>
        <taxon>Eukaryota</taxon>
        <taxon>Viridiplantae</taxon>
        <taxon>Streptophyta</taxon>
        <taxon>Embryophyta</taxon>
        <taxon>Tracheophyta</taxon>
        <taxon>Spermatophyta</taxon>
        <taxon>Magnoliopsida</taxon>
        <taxon>eudicotyledons</taxon>
        <taxon>Gunneridae</taxon>
        <taxon>Pentapetalae</taxon>
        <taxon>rosids</taxon>
        <taxon>fabids</taxon>
        <taxon>Fabales</taxon>
        <taxon>Fabaceae</taxon>
        <taxon>Papilionoideae</taxon>
        <taxon>50 kb inversion clade</taxon>
        <taxon>NPAAA clade</taxon>
        <taxon>indigoferoid/millettioid clade</taxon>
        <taxon>Phaseoleae</taxon>
        <taxon>Mucuna</taxon>
    </lineage>
</organism>
<name>A0A371HDH2_MUCPR</name>
<feature type="non-terminal residue" evidence="2">
    <location>
        <position position="1"/>
    </location>
</feature>
<feature type="region of interest" description="Disordered" evidence="1">
    <location>
        <begin position="219"/>
        <end position="243"/>
    </location>
</feature>
<accession>A0A371HDH2</accession>
<evidence type="ECO:0008006" key="4">
    <source>
        <dbReference type="Google" id="ProtNLM"/>
    </source>
</evidence>
<gene>
    <name evidence="2" type="ORF">CR513_15967</name>
</gene>
<proteinExistence type="predicted"/>
<comment type="caution">
    <text evidence="2">The sequence shown here is derived from an EMBL/GenBank/DDBJ whole genome shotgun (WGS) entry which is preliminary data.</text>
</comment>
<dbReference type="GO" id="GO:0003676">
    <property type="term" value="F:nucleic acid binding"/>
    <property type="evidence" value="ECO:0007669"/>
    <property type="project" value="InterPro"/>
</dbReference>
<dbReference type="Gene3D" id="3.30.420.10">
    <property type="entry name" value="Ribonuclease H-like superfamily/Ribonuclease H"/>
    <property type="match status" value="1"/>
</dbReference>
<dbReference type="InterPro" id="IPR012337">
    <property type="entry name" value="RNaseH-like_sf"/>
</dbReference>
<dbReference type="InterPro" id="IPR036397">
    <property type="entry name" value="RNaseH_sf"/>
</dbReference>
<reference evidence="2" key="1">
    <citation type="submission" date="2018-05" db="EMBL/GenBank/DDBJ databases">
        <title>Draft genome of Mucuna pruriens seed.</title>
        <authorList>
            <person name="Nnadi N.E."/>
            <person name="Vos R."/>
            <person name="Hasami M.H."/>
            <person name="Devisetty U.K."/>
            <person name="Aguiy J.C."/>
        </authorList>
    </citation>
    <scope>NUCLEOTIDE SEQUENCE [LARGE SCALE GENOMIC DNA]</scope>
    <source>
        <strain evidence="2">JCA_2017</strain>
    </source>
</reference>
<sequence length="243" mass="28422">MPQQPILFYEVFDAWGLILLVVDYVSRWVEAVATKTNALISDQWSHFCNRVMSSLLEKYGVVHRVATKYHPRQMAKLKCLIGKSRKFYKRWRIPTERTRFDSLRMRSRHTRQHTRLHWGCLLTKLSLNIKLTGQSIWPTTKLAKKGSSSCKNWRSSAWKHMRTLGPISKREGVPSWPKSACVQISLKAHRKYRSRWDGPFVITKVFPMVQLNYRMKLQTAPSRSNTDNGRDGEHLINGTNHTE</sequence>